<evidence type="ECO:0000256" key="1">
    <source>
        <dbReference type="SAM" id="MobiDB-lite"/>
    </source>
</evidence>
<proteinExistence type="predicted"/>
<accession>A0A0A9AM64</accession>
<feature type="region of interest" description="Disordered" evidence="1">
    <location>
        <begin position="1"/>
        <end position="23"/>
    </location>
</feature>
<dbReference type="EMBL" id="GBRH01245086">
    <property type="protein sequence ID" value="JAD52809.1"/>
    <property type="molecule type" value="Transcribed_RNA"/>
</dbReference>
<dbReference type="AlphaFoldDB" id="A0A0A9AM64"/>
<sequence>MSEATAPKKKLNPKHDKRTPPSIGRCKHIFALQDLITWMLNLSFHMLACRYHRLQLDK</sequence>
<feature type="compositionally biased region" description="Basic residues" evidence="1">
    <location>
        <begin position="7"/>
        <end position="17"/>
    </location>
</feature>
<protein>
    <submittedName>
        <fullName evidence="2">Uncharacterized protein</fullName>
    </submittedName>
</protein>
<evidence type="ECO:0000313" key="2">
    <source>
        <dbReference type="EMBL" id="JAD52809.1"/>
    </source>
</evidence>
<reference evidence="2" key="1">
    <citation type="submission" date="2014-09" db="EMBL/GenBank/DDBJ databases">
        <authorList>
            <person name="Magalhaes I.L.F."/>
            <person name="Oliveira U."/>
            <person name="Santos F.R."/>
            <person name="Vidigal T.H.D.A."/>
            <person name="Brescovit A.D."/>
            <person name="Santos A.J."/>
        </authorList>
    </citation>
    <scope>NUCLEOTIDE SEQUENCE</scope>
    <source>
        <tissue evidence="2">Shoot tissue taken approximately 20 cm above the soil surface</tissue>
    </source>
</reference>
<name>A0A0A9AM64_ARUDO</name>
<reference evidence="2" key="2">
    <citation type="journal article" date="2015" name="Data Brief">
        <title>Shoot transcriptome of the giant reed, Arundo donax.</title>
        <authorList>
            <person name="Barrero R.A."/>
            <person name="Guerrero F.D."/>
            <person name="Moolhuijzen P."/>
            <person name="Goolsby J.A."/>
            <person name="Tidwell J."/>
            <person name="Bellgard S.E."/>
            <person name="Bellgard M.I."/>
        </authorList>
    </citation>
    <scope>NUCLEOTIDE SEQUENCE</scope>
    <source>
        <tissue evidence="2">Shoot tissue taken approximately 20 cm above the soil surface</tissue>
    </source>
</reference>
<organism evidence="2">
    <name type="scientific">Arundo donax</name>
    <name type="common">Giant reed</name>
    <name type="synonym">Donax arundinaceus</name>
    <dbReference type="NCBI Taxonomy" id="35708"/>
    <lineage>
        <taxon>Eukaryota</taxon>
        <taxon>Viridiplantae</taxon>
        <taxon>Streptophyta</taxon>
        <taxon>Embryophyta</taxon>
        <taxon>Tracheophyta</taxon>
        <taxon>Spermatophyta</taxon>
        <taxon>Magnoliopsida</taxon>
        <taxon>Liliopsida</taxon>
        <taxon>Poales</taxon>
        <taxon>Poaceae</taxon>
        <taxon>PACMAD clade</taxon>
        <taxon>Arundinoideae</taxon>
        <taxon>Arundineae</taxon>
        <taxon>Arundo</taxon>
    </lineage>
</organism>